<dbReference type="PROSITE" id="PS50234">
    <property type="entry name" value="VWFA"/>
    <property type="match status" value="1"/>
</dbReference>
<dbReference type="PANTHER" id="PTHR22550:SF5">
    <property type="entry name" value="LEUCINE ZIPPER PROTEIN 4"/>
    <property type="match status" value="1"/>
</dbReference>
<evidence type="ECO:0000313" key="8">
    <source>
        <dbReference type="Proteomes" id="UP001499938"/>
    </source>
</evidence>
<gene>
    <name evidence="7" type="ORF">GCM10009811_05060</name>
</gene>
<dbReference type="SMART" id="SM00327">
    <property type="entry name" value="VWA"/>
    <property type="match status" value="1"/>
</dbReference>
<evidence type="ECO:0000256" key="2">
    <source>
        <dbReference type="ARBA" id="ARBA00022692"/>
    </source>
</evidence>
<keyword evidence="3 5" id="KW-1133">Transmembrane helix</keyword>
<reference evidence="8" key="1">
    <citation type="journal article" date="2019" name="Int. J. Syst. Evol. Microbiol.">
        <title>The Global Catalogue of Microorganisms (GCM) 10K type strain sequencing project: providing services to taxonomists for standard genome sequencing and annotation.</title>
        <authorList>
            <consortium name="The Broad Institute Genomics Platform"/>
            <consortium name="The Broad Institute Genome Sequencing Center for Infectious Disease"/>
            <person name="Wu L."/>
            <person name="Ma J."/>
        </authorList>
    </citation>
    <scope>NUCLEOTIDE SEQUENCE [LARGE SCALE GENOMIC DNA]</scope>
    <source>
        <strain evidence="8">JCM 15592</strain>
    </source>
</reference>
<name>A0ABP4XHY0_9MICO</name>
<comment type="caution">
    <text evidence="7">The sequence shown here is derived from an EMBL/GenBank/DDBJ whole genome shotgun (WGS) entry which is preliminary data.</text>
</comment>
<dbReference type="Gene3D" id="3.40.50.410">
    <property type="entry name" value="von Willebrand factor, type A domain"/>
    <property type="match status" value="1"/>
</dbReference>
<dbReference type="Proteomes" id="UP001499938">
    <property type="component" value="Unassembled WGS sequence"/>
</dbReference>
<dbReference type="SUPFAM" id="SSF53300">
    <property type="entry name" value="vWA-like"/>
    <property type="match status" value="1"/>
</dbReference>
<evidence type="ECO:0000256" key="4">
    <source>
        <dbReference type="ARBA" id="ARBA00023136"/>
    </source>
</evidence>
<feature type="transmembrane region" description="Helical" evidence="5">
    <location>
        <begin position="6"/>
        <end position="25"/>
    </location>
</feature>
<evidence type="ECO:0000256" key="3">
    <source>
        <dbReference type="ARBA" id="ARBA00022989"/>
    </source>
</evidence>
<dbReference type="RefSeq" id="WP_344080833.1">
    <property type="nucleotide sequence ID" value="NZ_BAAAPO010000008.1"/>
</dbReference>
<evidence type="ECO:0000313" key="7">
    <source>
        <dbReference type="EMBL" id="GAA1782589.1"/>
    </source>
</evidence>
<feature type="domain" description="VWFA" evidence="6">
    <location>
        <begin position="88"/>
        <end position="305"/>
    </location>
</feature>
<keyword evidence="2 5" id="KW-0812">Transmembrane</keyword>
<evidence type="ECO:0000256" key="1">
    <source>
        <dbReference type="ARBA" id="ARBA00022475"/>
    </source>
</evidence>
<keyword evidence="1" id="KW-1003">Cell membrane</keyword>
<dbReference type="InterPro" id="IPR002035">
    <property type="entry name" value="VWF_A"/>
</dbReference>
<proteinExistence type="predicted"/>
<evidence type="ECO:0000259" key="6">
    <source>
        <dbReference type="PROSITE" id="PS50234"/>
    </source>
</evidence>
<dbReference type="InterPro" id="IPR050768">
    <property type="entry name" value="UPF0353/GerABKA_families"/>
</dbReference>
<dbReference type="InterPro" id="IPR024163">
    <property type="entry name" value="Aerotolerance_reg_N"/>
</dbReference>
<accession>A0ABP4XHY0</accession>
<evidence type="ECO:0000256" key="5">
    <source>
        <dbReference type="SAM" id="Phobius"/>
    </source>
</evidence>
<feature type="transmembrane region" description="Helical" evidence="5">
    <location>
        <begin position="57"/>
        <end position="74"/>
    </location>
</feature>
<protein>
    <submittedName>
        <fullName evidence="7">VWA domain-containing protein</fullName>
    </submittedName>
</protein>
<dbReference type="Pfam" id="PF13519">
    <property type="entry name" value="VWA_2"/>
    <property type="match status" value="1"/>
</dbReference>
<organism evidence="7 8">
    <name type="scientific">Nostocoides veronense</name>
    <dbReference type="NCBI Taxonomy" id="330836"/>
    <lineage>
        <taxon>Bacteria</taxon>
        <taxon>Bacillati</taxon>
        <taxon>Actinomycetota</taxon>
        <taxon>Actinomycetes</taxon>
        <taxon>Micrococcales</taxon>
        <taxon>Intrasporangiaceae</taxon>
        <taxon>Nostocoides</taxon>
    </lineage>
</organism>
<feature type="transmembrane region" description="Helical" evidence="5">
    <location>
        <begin position="338"/>
        <end position="357"/>
    </location>
</feature>
<dbReference type="EMBL" id="BAAAPO010000008">
    <property type="protein sequence ID" value="GAA1782589.1"/>
    <property type="molecule type" value="Genomic_DNA"/>
</dbReference>
<sequence>MRFAWPAALLALAIIPLLIAAYLWAQRRRRPRAIQHSNVALVRAALGSRKRSWTRHLPLVAILLGLASLAVGAARPTSQMQVPKNRTSIIVALDVSRSMCSIDVDPNRLTAAKKALQEFVDAQDPQTRIGLIAFAGYAEMVAPPSTDRDQLRATLDALPTGRGTAIGAAILRSVDAIASINPQVAPIGPDEVPNPPQEQQFPLPAPNLDKISPPTADPVADVVVLLTDGANTRGVLPMDAAAAAAKRGIRVFPIGFGTTNPTRMACTADQLGSDAYAEGGPYGSGNMAQFLLVDEPTLEGVAKATGASYSPARSGAELAQALGDVPKETILTTQKLELSPAFAALGAMLLLLGVVIASRQRVFP</sequence>
<dbReference type="PANTHER" id="PTHR22550">
    <property type="entry name" value="SPORE GERMINATION PROTEIN"/>
    <property type="match status" value="1"/>
</dbReference>
<keyword evidence="4 5" id="KW-0472">Membrane</keyword>
<dbReference type="InterPro" id="IPR036465">
    <property type="entry name" value="vWFA_dom_sf"/>
</dbReference>
<dbReference type="Pfam" id="PF07584">
    <property type="entry name" value="BatA"/>
    <property type="match status" value="1"/>
</dbReference>
<keyword evidence="8" id="KW-1185">Reference proteome</keyword>